<keyword evidence="5" id="KW-1185">Reference proteome</keyword>
<evidence type="ECO:0000256" key="1">
    <source>
        <dbReference type="ARBA" id="ARBA00022450"/>
    </source>
</evidence>
<dbReference type="RefSeq" id="WP_039752419.1">
    <property type="nucleotide sequence ID" value="NZ_JTCM02000015.1"/>
</dbReference>
<reference evidence="4 5" key="1">
    <citation type="journal article" date="2015" name="Genome Announc.">
        <title>Draft Genome Sequence of Cyanobacterium Hassallia byssoidea Strain VB512170, Isolated from Monuments in India.</title>
        <authorList>
            <person name="Singh D."/>
            <person name="Chandrababunaidu M.M."/>
            <person name="Panda A."/>
            <person name="Sen D."/>
            <person name="Bhattacharyya S."/>
            <person name="Adhikary S.P."/>
            <person name="Tripathy S."/>
        </authorList>
    </citation>
    <scope>NUCLEOTIDE SEQUENCE [LARGE SCALE GENOMIC DNA]</scope>
    <source>
        <strain evidence="4 5">VB512170</strain>
    </source>
</reference>
<accession>A0A846H8D5</accession>
<dbReference type="Gene3D" id="3.40.50.720">
    <property type="entry name" value="NAD(P)-binding Rossmann-like Domain"/>
    <property type="match status" value="1"/>
</dbReference>
<evidence type="ECO:0000256" key="2">
    <source>
        <dbReference type="ARBA" id="ARBA00022553"/>
    </source>
</evidence>
<dbReference type="InterPro" id="IPR009081">
    <property type="entry name" value="PP-bd_ACP"/>
</dbReference>
<dbReference type="InterPro" id="IPR010080">
    <property type="entry name" value="Thioester_reductase-like_dom"/>
</dbReference>
<dbReference type="SUPFAM" id="SSF51735">
    <property type="entry name" value="NAD(P)-binding Rossmann-fold domains"/>
    <property type="match status" value="1"/>
</dbReference>
<protein>
    <submittedName>
        <fullName evidence="4">NAD-dependent epimerase/dehydratase family protein</fullName>
    </submittedName>
</protein>
<organism evidence="4 5">
    <name type="scientific">Hassallia byssoidea VB512170</name>
    <dbReference type="NCBI Taxonomy" id="1304833"/>
    <lineage>
        <taxon>Bacteria</taxon>
        <taxon>Bacillati</taxon>
        <taxon>Cyanobacteriota</taxon>
        <taxon>Cyanophyceae</taxon>
        <taxon>Nostocales</taxon>
        <taxon>Tolypothrichaceae</taxon>
        <taxon>Hassallia</taxon>
    </lineage>
</organism>
<dbReference type="InterPro" id="IPR013120">
    <property type="entry name" value="FAR_NAD-bd"/>
</dbReference>
<feature type="domain" description="Carrier" evidence="3">
    <location>
        <begin position="11"/>
        <end position="88"/>
    </location>
</feature>
<proteinExistence type="predicted"/>
<evidence type="ECO:0000259" key="3">
    <source>
        <dbReference type="PROSITE" id="PS50075"/>
    </source>
</evidence>
<keyword evidence="1" id="KW-0596">Phosphopantetheine</keyword>
<comment type="caution">
    <text evidence="4">The sequence shown here is derived from an EMBL/GenBank/DDBJ whole genome shotgun (WGS) entry which is preliminary data.</text>
</comment>
<dbReference type="InterPro" id="IPR020806">
    <property type="entry name" value="PKS_PP-bd"/>
</dbReference>
<dbReference type="AlphaFoldDB" id="A0A846H8D5"/>
<evidence type="ECO:0000313" key="4">
    <source>
        <dbReference type="EMBL" id="NEU72870.1"/>
    </source>
</evidence>
<dbReference type="Pfam" id="PF00550">
    <property type="entry name" value="PP-binding"/>
    <property type="match status" value="1"/>
</dbReference>
<sequence length="506" mass="56316">MSLSNTANQPHSAEDIQTFLVSNIAELLKVETDEIDIQENLENYGLSSAQAMMIVSRLEDLLGFQPSPVLLWHYPNIESLSQRLAEESEDTKVIGDSNSVIKNTTPVVDLKAEAVLDSSIRPVTLSFQPVVEPERIFITGGTGFLGAFLIEELLQQTQATIYCLVRAANVEEGKNKLIKNLRQYALWDDSFNSRIIPVVGDLSQPLLGIGAEQFQMLATNIDTIYHSAALLNYVYPYSALKAANVLGTQEILKLACQIKVKPVHYVSSVAVFESNAYAGKVVKEDDEFEHWQGIHLGYSQTKWVAEKLVKIAGDRGLPITIHRPPLIAGHSQTGVSNTHDFICLMAKGCLQMGSFPEVDYMLDMSPVDYVSKAIVYLSRQKESIGKAFHLQHPQPVPLTVLVDWVRSFGYPVDVISYDAWQEKLINNVTSAENPLYTLRPFLLERRSEEQLTIPDLYLKARRPEISCEDTLNALAGSGVICAPIDSKLFMTYTAYLIESGFLNLAD</sequence>
<gene>
    <name evidence="4" type="ORF">PI95_009910</name>
</gene>
<dbReference type="SMART" id="SM00823">
    <property type="entry name" value="PKS_PP"/>
    <property type="match status" value="1"/>
</dbReference>
<dbReference type="PANTHER" id="PTHR44845">
    <property type="entry name" value="CARRIER DOMAIN-CONTAINING PROTEIN"/>
    <property type="match status" value="1"/>
</dbReference>
<evidence type="ECO:0000313" key="5">
    <source>
        <dbReference type="Proteomes" id="UP000031549"/>
    </source>
</evidence>
<dbReference type="SUPFAM" id="SSF47336">
    <property type="entry name" value="ACP-like"/>
    <property type="match status" value="1"/>
</dbReference>
<keyword evidence="2" id="KW-0597">Phosphoprotein</keyword>
<dbReference type="CDD" id="cd05235">
    <property type="entry name" value="SDR_e1"/>
    <property type="match status" value="1"/>
</dbReference>
<dbReference type="Proteomes" id="UP000031549">
    <property type="component" value="Unassembled WGS sequence"/>
</dbReference>
<dbReference type="GO" id="GO:0031177">
    <property type="term" value="F:phosphopantetheine binding"/>
    <property type="evidence" value="ECO:0007669"/>
    <property type="project" value="InterPro"/>
</dbReference>
<dbReference type="NCBIfam" id="TIGR01746">
    <property type="entry name" value="Thioester-redct"/>
    <property type="match status" value="1"/>
</dbReference>
<dbReference type="InterPro" id="IPR036736">
    <property type="entry name" value="ACP-like_sf"/>
</dbReference>
<dbReference type="PANTHER" id="PTHR44845:SF6">
    <property type="entry name" value="BETA-ALANINE-ACTIVATING ENZYME"/>
    <property type="match status" value="1"/>
</dbReference>
<dbReference type="EMBL" id="JTCM02000015">
    <property type="protein sequence ID" value="NEU72870.1"/>
    <property type="molecule type" value="Genomic_DNA"/>
</dbReference>
<dbReference type="PROSITE" id="PS50075">
    <property type="entry name" value="CARRIER"/>
    <property type="match status" value="1"/>
</dbReference>
<dbReference type="Gene3D" id="1.10.1200.10">
    <property type="entry name" value="ACP-like"/>
    <property type="match status" value="1"/>
</dbReference>
<dbReference type="Pfam" id="PF07993">
    <property type="entry name" value="NAD_binding_4"/>
    <property type="match status" value="1"/>
</dbReference>
<dbReference type="InterPro" id="IPR036291">
    <property type="entry name" value="NAD(P)-bd_dom_sf"/>
</dbReference>
<name>A0A846H8D5_9CYAN</name>